<dbReference type="AlphaFoldDB" id="A0A381QA70"/>
<reference evidence="1" key="1">
    <citation type="submission" date="2018-05" db="EMBL/GenBank/DDBJ databases">
        <authorList>
            <person name="Lanie J.A."/>
            <person name="Ng W.-L."/>
            <person name="Kazmierczak K.M."/>
            <person name="Andrzejewski T.M."/>
            <person name="Davidsen T.M."/>
            <person name="Wayne K.J."/>
            <person name="Tettelin H."/>
            <person name="Glass J.I."/>
            <person name="Rusch D."/>
            <person name="Podicherti R."/>
            <person name="Tsui H.-C.T."/>
            <person name="Winkler M.E."/>
        </authorList>
    </citation>
    <scope>NUCLEOTIDE SEQUENCE</scope>
</reference>
<dbReference type="EMBL" id="UINC01001270">
    <property type="protein sequence ID" value="SUZ76221.1"/>
    <property type="molecule type" value="Genomic_DNA"/>
</dbReference>
<dbReference type="InterPro" id="IPR038165">
    <property type="entry name" value="FlgT_C_sf"/>
</dbReference>
<name>A0A381QA70_9ZZZZ</name>
<dbReference type="Gene3D" id="2.40.10.410">
    <property type="entry name" value="FlgT, C-terminal domain"/>
    <property type="match status" value="1"/>
</dbReference>
<accession>A0A381QA70</accession>
<gene>
    <name evidence="1" type="ORF">METZ01_LOCUS29075</name>
</gene>
<protein>
    <submittedName>
        <fullName evidence="1">Uncharacterized protein</fullName>
    </submittedName>
</protein>
<sequence>MNLPELFGKTLLICLTCICFSASSWGQAEIFQENTFDIEQTQLSGFSDDERVKVLLLNLLPSGMTETAAEEIARALQLNVFNTNHFTVVGPAEWNSQIKDQDPTLADCHDIACGVMIGNLFHADKVLVGTIHSELMLNENGKEEPSFILSIRMVDARTNVTNFSDEVQFTDLQMHDELFRLAARISDNTLLLGNVTGIKHSGITLNLGRAQGIKTGHRLVISRRRSSKSALAENTQEKSFQNIALAEVVQVSDLSSEAVIVQKISSVSQGDQIQTYVDNEKLIRLITQTRKELDTQKRLKPKKRVIHLGPTVTKESSDFSNWANRFKRTKSLHDRWLYTTAGTGAATLFFLSGSIKMSGFLSVLPWVAGAGAVYSGIRYFHYRDLLNELSTEGRTHGFLSSSLSSESQGWQWTPIPKGIQIAWVKCF</sequence>
<organism evidence="1">
    <name type="scientific">marine metagenome</name>
    <dbReference type="NCBI Taxonomy" id="408172"/>
    <lineage>
        <taxon>unclassified sequences</taxon>
        <taxon>metagenomes</taxon>
        <taxon>ecological metagenomes</taxon>
    </lineage>
</organism>
<proteinExistence type="predicted"/>
<evidence type="ECO:0000313" key="1">
    <source>
        <dbReference type="EMBL" id="SUZ76221.1"/>
    </source>
</evidence>